<gene>
    <name evidence="2" type="ORF">TI39_contig408g00004</name>
</gene>
<feature type="compositionally biased region" description="Polar residues" evidence="1">
    <location>
        <begin position="14"/>
        <end position="24"/>
    </location>
</feature>
<evidence type="ECO:0000256" key="1">
    <source>
        <dbReference type="SAM" id="MobiDB-lite"/>
    </source>
</evidence>
<evidence type="ECO:0000313" key="2">
    <source>
        <dbReference type="EMBL" id="KJX98516.1"/>
    </source>
</evidence>
<feature type="compositionally biased region" description="Basic and acidic residues" evidence="1">
    <location>
        <begin position="138"/>
        <end position="151"/>
    </location>
</feature>
<proteinExistence type="predicted"/>
<dbReference type="AlphaFoldDB" id="A0A0F4GMA5"/>
<comment type="caution">
    <text evidence="2">The sequence shown here is derived from an EMBL/GenBank/DDBJ whole genome shotgun (WGS) entry which is preliminary data.</text>
</comment>
<dbReference type="OrthoDB" id="10364979at2759"/>
<accession>A0A0F4GMA5</accession>
<name>A0A0F4GMA5_9PEZI</name>
<feature type="compositionally biased region" description="Polar residues" evidence="1">
    <location>
        <begin position="123"/>
        <end position="137"/>
    </location>
</feature>
<reference evidence="2 3" key="1">
    <citation type="submission" date="2015-03" db="EMBL/GenBank/DDBJ databases">
        <title>RNA-seq based gene annotation and comparative genomics of four Zymoseptoria species reveal species-specific pathogenicity related genes and transposable element activity.</title>
        <authorList>
            <person name="Grandaubert J."/>
            <person name="Bhattacharyya A."/>
            <person name="Stukenbrock E.H."/>
        </authorList>
    </citation>
    <scope>NUCLEOTIDE SEQUENCE [LARGE SCALE GENOMIC DNA]</scope>
    <source>
        <strain evidence="2 3">Zb18110</strain>
    </source>
</reference>
<feature type="region of interest" description="Disordered" evidence="1">
    <location>
        <begin position="1"/>
        <end position="151"/>
    </location>
</feature>
<organism evidence="2 3">
    <name type="scientific">Zymoseptoria brevis</name>
    <dbReference type="NCBI Taxonomy" id="1047168"/>
    <lineage>
        <taxon>Eukaryota</taxon>
        <taxon>Fungi</taxon>
        <taxon>Dikarya</taxon>
        <taxon>Ascomycota</taxon>
        <taxon>Pezizomycotina</taxon>
        <taxon>Dothideomycetes</taxon>
        <taxon>Dothideomycetidae</taxon>
        <taxon>Mycosphaerellales</taxon>
        <taxon>Mycosphaerellaceae</taxon>
        <taxon>Zymoseptoria</taxon>
    </lineage>
</organism>
<sequence length="346" mass="38898">MKSEQSLRRRRNGHASTPPGTRQPMTRAPQAQEMVPPSNISTPEDDALDVSPAPDSYARDQARTKNPEKRKGKERDENAASRQYTQRSARTSLTIFGNQPATDRANSSANSMVTRPTMFGQDESLTSQPKETNQSSDTQHHETVHHDSCQTEAVNEPKFKEFVHTSPGWQIWVKIIVTLVFGIAAKHFLPDTALDMSVSNSSTPVTEWTISPPTTLLGLISVHDRDSVMDTAELGLYLKTAVTIHQAILFENRRELAQEVHCQQNDELVKMEGIIVELLDKGLREMEIERVRARLLRVTGTLSLRTITVQGRDAELYGNELERGVVEAVNLVVEEYLRSVSRWEVM</sequence>
<feature type="compositionally biased region" description="Polar residues" evidence="1">
    <location>
        <begin position="80"/>
        <end position="114"/>
    </location>
</feature>
<dbReference type="Proteomes" id="UP000033647">
    <property type="component" value="Unassembled WGS sequence"/>
</dbReference>
<dbReference type="EMBL" id="LAFY01000400">
    <property type="protein sequence ID" value="KJX98516.1"/>
    <property type="molecule type" value="Genomic_DNA"/>
</dbReference>
<evidence type="ECO:0000313" key="3">
    <source>
        <dbReference type="Proteomes" id="UP000033647"/>
    </source>
</evidence>
<feature type="compositionally biased region" description="Basic and acidic residues" evidence="1">
    <location>
        <begin position="57"/>
        <end position="79"/>
    </location>
</feature>
<keyword evidence="3" id="KW-1185">Reference proteome</keyword>
<protein>
    <submittedName>
        <fullName evidence="2">Uncharacterized protein</fullName>
    </submittedName>
</protein>